<keyword evidence="3" id="KW-1185">Reference proteome</keyword>
<dbReference type="GeneID" id="38111226"/>
<gene>
    <name evidence="2" type="ORF">DSM5745_00856</name>
</gene>
<evidence type="ECO:0000313" key="2">
    <source>
        <dbReference type="EMBL" id="RDW93534.1"/>
    </source>
</evidence>
<name>A0A3D8T4U3_9EURO</name>
<feature type="compositionally biased region" description="Basic and acidic residues" evidence="1">
    <location>
        <begin position="1"/>
        <end position="12"/>
    </location>
</feature>
<proteinExistence type="predicted"/>
<sequence length="88" mass="9480">MPHLPELTKKEPSTGALIDNYKSRGEDIENAHHNDESRLAEGVHYDRNKAPGLLEREKASTEKVNVEGGGASSSMVDGLRRGNPSGVA</sequence>
<evidence type="ECO:0000256" key="1">
    <source>
        <dbReference type="SAM" id="MobiDB-lite"/>
    </source>
</evidence>
<feature type="region of interest" description="Disordered" evidence="1">
    <location>
        <begin position="1"/>
        <end position="88"/>
    </location>
</feature>
<comment type="caution">
    <text evidence="2">The sequence shown here is derived from an EMBL/GenBank/DDBJ whole genome shotgun (WGS) entry which is preliminary data.</text>
</comment>
<dbReference type="OrthoDB" id="4463553at2759"/>
<reference evidence="2 3" key="1">
    <citation type="journal article" date="2018" name="IMA Fungus">
        <title>IMA Genome-F 9: Draft genome sequence of Annulohypoxylon stygium, Aspergillus mulundensis, Berkeleyomyces basicola (syn. Thielaviopsis basicola), Ceratocystis smalleyi, two Cercospora beticola strains, Coleophoma cylindrospora, Fusarium fracticaudum, Phialophora cf. hyalina, and Morchella septimelata.</title>
        <authorList>
            <person name="Wingfield B.D."/>
            <person name="Bills G.F."/>
            <person name="Dong Y."/>
            <person name="Huang W."/>
            <person name="Nel W.J."/>
            <person name="Swalarsk-Parry B.S."/>
            <person name="Vaghefi N."/>
            <person name="Wilken P.M."/>
            <person name="An Z."/>
            <person name="de Beer Z.W."/>
            <person name="De Vos L."/>
            <person name="Chen L."/>
            <person name="Duong T.A."/>
            <person name="Gao Y."/>
            <person name="Hammerbacher A."/>
            <person name="Kikkert J.R."/>
            <person name="Li Y."/>
            <person name="Li H."/>
            <person name="Li K."/>
            <person name="Li Q."/>
            <person name="Liu X."/>
            <person name="Ma X."/>
            <person name="Naidoo K."/>
            <person name="Pethybridge S.J."/>
            <person name="Sun J."/>
            <person name="Steenkamp E.T."/>
            <person name="van der Nest M.A."/>
            <person name="van Wyk S."/>
            <person name="Wingfield M.J."/>
            <person name="Xiong C."/>
            <person name="Yue Q."/>
            <person name="Zhang X."/>
        </authorList>
    </citation>
    <scope>NUCLEOTIDE SEQUENCE [LARGE SCALE GENOMIC DNA]</scope>
    <source>
        <strain evidence="2 3">DSM 5745</strain>
    </source>
</reference>
<protein>
    <submittedName>
        <fullName evidence="2">Uncharacterized protein</fullName>
    </submittedName>
</protein>
<dbReference type="Proteomes" id="UP000256690">
    <property type="component" value="Unassembled WGS sequence"/>
</dbReference>
<dbReference type="EMBL" id="PVWQ01000001">
    <property type="protein sequence ID" value="RDW93534.1"/>
    <property type="molecule type" value="Genomic_DNA"/>
</dbReference>
<feature type="compositionally biased region" description="Basic and acidic residues" evidence="1">
    <location>
        <begin position="21"/>
        <end position="65"/>
    </location>
</feature>
<accession>A0A3D8T4U3</accession>
<organism evidence="2 3">
    <name type="scientific">Aspergillus mulundensis</name>
    <dbReference type="NCBI Taxonomy" id="1810919"/>
    <lineage>
        <taxon>Eukaryota</taxon>
        <taxon>Fungi</taxon>
        <taxon>Dikarya</taxon>
        <taxon>Ascomycota</taxon>
        <taxon>Pezizomycotina</taxon>
        <taxon>Eurotiomycetes</taxon>
        <taxon>Eurotiomycetidae</taxon>
        <taxon>Eurotiales</taxon>
        <taxon>Aspergillaceae</taxon>
        <taxon>Aspergillus</taxon>
        <taxon>Aspergillus subgen. Nidulantes</taxon>
    </lineage>
</organism>
<dbReference type="AlphaFoldDB" id="A0A3D8T4U3"/>
<dbReference type="RefSeq" id="XP_026608717.1">
    <property type="nucleotide sequence ID" value="XM_026742872.1"/>
</dbReference>
<evidence type="ECO:0000313" key="3">
    <source>
        <dbReference type="Proteomes" id="UP000256690"/>
    </source>
</evidence>